<dbReference type="Pfam" id="PF00392">
    <property type="entry name" value="GntR"/>
    <property type="match status" value="1"/>
</dbReference>
<evidence type="ECO:0000256" key="1">
    <source>
        <dbReference type="ARBA" id="ARBA00023015"/>
    </source>
</evidence>
<dbReference type="Pfam" id="PF13377">
    <property type="entry name" value="Peripla_BP_3"/>
    <property type="match status" value="1"/>
</dbReference>
<dbReference type="InterPro" id="IPR028082">
    <property type="entry name" value="Peripla_BP_I"/>
</dbReference>
<dbReference type="SUPFAM" id="SSF46785">
    <property type="entry name" value="Winged helix' DNA-binding domain"/>
    <property type="match status" value="1"/>
</dbReference>
<organism evidence="5">
    <name type="scientific">Acididesulfobacillus acetoxydans</name>
    <dbReference type="NCBI Taxonomy" id="1561005"/>
    <lineage>
        <taxon>Bacteria</taxon>
        <taxon>Bacillati</taxon>
        <taxon>Bacillota</taxon>
        <taxon>Clostridia</taxon>
        <taxon>Eubacteriales</taxon>
        <taxon>Peptococcaceae</taxon>
        <taxon>Acididesulfobacillus</taxon>
    </lineage>
</organism>
<dbReference type="InterPro" id="IPR046335">
    <property type="entry name" value="LacI/GalR-like_sensor"/>
</dbReference>
<reference evidence="6" key="1">
    <citation type="submission" date="2014-11" db="EMBL/GenBank/DDBJ databases">
        <authorList>
            <person name="Hornung B.V."/>
        </authorList>
    </citation>
    <scope>NUCLEOTIDE SEQUENCE</scope>
    <source>
        <strain evidence="6">INE</strain>
    </source>
</reference>
<accession>A0A8S0Y2H1</accession>
<evidence type="ECO:0000313" key="7">
    <source>
        <dbReference type="Proteomes" id="UP001071230"/>
    </source>
</evidence>
<evidence type="ECO:0000256" key="3">
    <source>
        <dbReference type="ARBA" id="ARBA00023163"/>
    </source>
</evidence>
<dbReference type="EMBL" id="CDGJ01000085">
    <property type="protein sequence ID" value="CEJ08643.1"/>
    <property type="molecule type" value="Genomic_DNA"/>
</dbReference>
<feature type="domain" description="HTH gntR-type" evidence="4">
    <location>
        <begin position="27"/>
        <end position="95"/>
    </location>
</feature>
<dbReference type="PANTHER" id="PTHR30146">
    <property type="entry name" value="LACI-RELATED TRANSCRIPTIONAL REPRESSOR"/>
    <property type="match status" value="1"/>
</dbReference>
<dbReference type="PRINTS" id="PR00035">
    <property type="entry name" value="HTHGNTR"/>
</dbReference>
<dbReference type="Gene3D" id="3.40.50.2300">
    <property type="match status" value="2"/>
</dbReference>
<dbReference type="InterPro" id="IPR036390">
    <property type="entry name" value="WH_DNA-bd_sf"/>
</dbReference>
<evidence type="ECO:0000313" key="6">
    <source>
        <dbReference type="EMBL" id="CEJ08643.1"/>
    </source>
</evidence>
<dbReference type="RefSeq" id="WP_277350669.1">
    <property type="nucleotide sequence ID" value="NZ_CDGJ01000085.1"/>
</dbReference>
<evidence type="ECO:0000256" key="2">
    <source>
        <dbReference type="ARBA" id="ARBA00023125"/>
    </source>
</evidence>
<proteinExistence type="predicted"/>
<dbReference type="AlphaFoldDB" id="A0A8S0Y2H1"/>
<dbReference type="GO" id="GO:0003700">
    <property type="term" value="F:DNA-binding transcription factor activity"/>
    <property type="evidence" value="ECO:0007669"/>
    <property type="project" value="InterPro"/>
</dbReference>
<dbReference type="InterPro" id="IPR036388">
    <property type="entry name" value="WH-like_DNA-bd_sf"/>
</dbReference>
<dbReference type="PANTHER" id="PTHR30146:SF150">
    <property type="entry name" value="ARABINOSE METABOLISM TRANSCRIPTIONAL REPRESSOR"/>
    <property type="match status" value="1"/>
</dbReference>
<keyword evidence="3" id="KW-0804">Transcription</keyword>
<dbReference type="Proteomes" id="UP000836597">
    <property type="component" value="Chromosome"/>
</dbReference>
<dbReference type="Proteomes" id="UP001071230">
    <property type="component" value="Unassembled WGS sequence"/>
</dbReference>
<dbReference type="InterPro" id="IPR000524">
    <property type="entry name" value="Tscrpt_reg_HTH_GntR"/>
</dbReference>
<keyword evidence="1" id="KW-0805">Transcription regulation</keyword>
<evidence type="ECO:0000313" key="5">
    <source>
        <dbReference type="EMBL" id="CAA7600795.1"/>
    </source>
</evidence>
<reference evidence="5" key="2">
    <citation type="submission" date="2020-01" db="EMBL/GenBank/DDBJ databases">
        <authorList>
            <person name="Hornung B."/>
        </authorList>
    </citation>
    <scope>NUCLEOTIDE SEQUENCE</scope>
    <source>
        <strain evidence="5">PacBioINE</strain>
    </source>
</reference>
<dbReference type="KEGG" id="aacx:DEACI_1448"/>
<dbReference type="EMBL" id="LR746496">
    <property type="protein sequence ID" value="CAA7600795.1"/>
    <property type="molecule type" value="Genomic_DNA"/>
</dbReference>
<keyword evidence="2" id="KW-0238">DNA-binding</keyword>
<name>A0A8S0Y2H1_9FIRM</name>
<sequence>METSFICYGGSIAVVVKFYTEQFNVDESKYHQVKVNIKKWILSRKVVAGQRIPSENELSELFGISRHTVRHAIGDLVNEGWLYREQGKGTFVQEREKRSGQETNQRAKIAVITTYLSDYIFPHIIRGIEGVVAQAGHTISLFSTGNNIQTERRCLETVLLEGVDGLIVEPTKSTLPNPNIDLYFLLQQRNIPFVMLHSSYVELNASLVALDDANGTYALTRHLIGLGHRDIAGIFKQDDMQGRNRFRGFVRAHQDAHLPVAAENIVTYGTEEREVIGETFVKRVFAQGAGTGKPTAVVGYNDEIAVQVLMALRNLDISVPKEVAVTGFDDSRLATVSGIPLTTVRHPKAEMGETAAEMLLGLMENRDSMWVPREHIFAPEIIVRESTVADLLRPASQGI</sequence>
<dbReference type="GO" id="GO:0000976">
    <property type="term" value="F:transcription cis-regulatory region binding"/>
    <property type="evidence" value="ECO:0007669"/>
    <property type="project" value="TreeGrafter"/>
</dbReference>
<dbReference type="CDD" id="cd01541">
    <property type="entry name" value="PBP1_AraR"/>
    <property type="match status" value="1"/>
</dbReference>
<dbReference type="InterPro" id="IPR033532">
    <property type="entry name" value="AraR_ligand_bind_dom"/>
</dbReference>
<dbReference type="SUPFAM" id="SSF53822">
    <property type="entry name" value="Periplasmic binding protein-like I"/>
    <property type="match status" value="1"/>
</dbReference>
<keyword evidence="7" id="KW-1185">Reference proteome</keyword>
<gene>
    <name evidence="5" type="ORF">DEACI_1448</name>
    <name evidence="6" type="ORF">DEACI_3122</name>
</gene>
<dbReference type="CDD" id="cd07377">
    <property type="entry name" value="WHTH_GntR"/>
    <property type="match status" value="1"/>
</dbReference>
<protein>
    <submittedName>
        <fullName evidence="6">Arabinose metabolism transcriptional repressor</fullName>
    </submittedName>
    <submittedName>
        <fullName evidence="5">GntR bacterial regulatory protein HTH signature</fullName>
    </submittedName>
</protein>
<dbReference type="Gene3D" id="1.10.10.10">
    <property type="entry name" value="Winged helix-like DNA-binding domain superfamily/Winged helix DNA-binding domain"/>
    <property type="match status" value="1"/>
</dbReference>
<dbReference type="PROSITE" id="PS50949">
    <property type="entry name" value="HTH_GNTR"/>
    <property type="match status" value="1"/>
</dbReference>
<dbReference type="SMART" id="SM00345">
    <property type="entry name" value="HTH_GNTR"/>
    <property type="match status" value="1"/>
</dbReference>
<evidence type="ECO:0000259" key="4">
    <source>
        <dbReference type="PROSITE" id="PS50949"/>
    </source>
</evidence>